<evidence type="ECO:0000259" key="2">
    <source>
        <dbReference type="PROSITE" id="PS50983"/>
    </source>
</evidence>
<gene>
    <name evidence="3" type="ORF">CAMGR0001_1075</name>
</gene>
<accession>C8PGT0</accession>
<feature type="domain" description="Fe/B12 periplasmic-binding" evidence="2">
    <location>
        <begin position="57"/>
        <end position="322"/>
    </location>
</feature>
<evidence type="ECO:0000256" key="1">
    <source>
        <dbReference type="SAM" id="SignalP"/>
    </source>
</evidence>
<keyword evidence="1" id="KW-0732">Signal</keyword>
<evidence type="ECO:0000313" key="4">
    <source>
        <dbReference type="Proteomes" id="UP000005709"/>
    </source>
</evidence>
<dbReference type="STRING" id="824.CGRAC_1045"/>
<sequence>MRFYVISRHIFQCPLGEKMKKFLLLLLAGALFASAAELRTIKDMDGAEVKIPAKVERIAALWHSNNQILLALGGADKIVATTDNISKNAWFLKIYPRLAQIPVLLKNNDVNLEELMSRNPDVVIVPTALAGENLAKQGFTVLKASFSDYEQMRRSIRMCGDMLGGDAPQRAKDLIANLDKNIALVSGRTANLSPDKRPRVLHIVGGSDLLKIDGKGTLIDSWIELAGGTNAITATKGPMKTITAEEIIASNPQIIIVGGDHNEDAVEKIKSSPVYSGTDAVKNGRVYGNPRGVFNWDRYGADTVLQILWAAKTIQPELFADIDIKAETKAFYKKFMNYELSDEEFGYILKGLSPEGK</sequence>
<dbReference type="PANTHER" id="PTHR30535:SF34">
    <property type="entry name" value="MOLYBDATE-BINDING PROTEIN MOLA"/>
    <property type="match status" value="1"/>
</dbReference>
<dbReference type="eggNOG" id="COG0614">
    <property type="taxonomic scope" value="Bacteria"/>
</dbReference>
<reference evidence="3 4" key="1">
    <citation type="submission" date="2009-07" db="EMBL/GenBank/DDBJ databases">
        <authorList>
            <person name="Madupu R."/>
            <person name="Sebastian Y."/>
            <person name="Durkin A.S."/>
            <person name="Torralba M."/>
            <person name="Methe B."/>
            <person name="Sutton G.G."/>
            <person name="Strausberg R.L."/>
            <person name="Nelson K.E."/>
        </authorList>
    </citation>
    <scope>NUCLEOTIDE SEQUENCE [LARGE SCALE GENOMIC DNA]</scope>
    <source>
        <strain evidence="3 4">RM3268</strain>
    </source>
</reference>
<dbReference type="Gene3D" id="3.40.50.1980">
    <property type="entry name" value="Nitrogenase molybdenum iron protein domain"/>
    <property type="match status" value="2"/>
</dbReference>
<dbReference type="PROSITE" id="PS50983">
    <property type="entry name" value="FE_B12_PBP"/>
    <property type="match status" value="1"/>
</dbReference>
<comment type="caution">
    <text evidence="3">The sequence shown here is derived from an EMBL/GenBank/DDBJ whole genome shotgun (WGS) entry which is preliminary data.</text>
</comment>
<feature type="signal peptide" evidence="1">
    <location>
        <begin position="1"/>
        <end position="35"/>
    </location>
</feature>
<dbReference type="EMBL" id="ACYG01000019">
    <property type="protein sequence ID" value="EEV18318.1"/>
    <property type="molecule type" value="Genomic_DNA"/>
</dbReference>
<dbReference type="SUPFAM" id="SSF53807">
    <property type="entry name" value="Helical backbone' metal receptor"/>
    <property type="match status" value="1"/>
</dbReference>
<dbReference type="Pfam" id="PF01497">
    <property type="entry name" value="Peripla_BP_2"/>
    <property type="match status" value="1"/>
</dbReference>
<organism evidence="3 4">
    <name type="scientific">Campylobacter gracilis RM3268</name>
    <dbReference type="NCBI Taxonomy" id="553220"/>
    <lineage>
        <taxon>Bacteria</taxon>
        <taxon>Pseudomonadati</taxon>
        <taxon>Campylobacterota</taxon>
        <taxon>Epsilonproteobacteria</taxon>
        <taxon>Campylobacterales</taxon>
        <taxon>Campylobacteraceae</taxon>
        <taxon>Campylobacter</taxon>
    </lineage>
</organism>
<dbReference type="InterPro" id="IPR002491">
    <property type="entry name" value="ABC_transptr_periplasmic_BD"/>
</dbReference>
<proteinExistence type="predicted"/>
<dbReference type="Proteomes" id="UP000005709">
    <property type="component" value="Unassembled WGS sequence"/>
</dbReference>
<evidence type="ECO:0000313" key="3">
    <source>
        <dbReference type="EMBL" id="EEV18318.1"/>
    </source>
</evidence>
<protein>
    <submittedName>
        <fullName evidence="3">Periplasmic binding protein</fullName>
    </submittedName>
</protein>
<dbReference type="CDD" id="cd01142">
    <property type="entry name" value="TroA_e"/>
    <property type="match status" value="1"/>
</dbReference>
<name>C8PGT0_9BACT</name>
<feature type="chain" id="PRO_5002991069" evidence="1">
    <location>
        <begin position="36"/>
        <end position="357"/>
    </location>
</feature>
<keyword evidence="4" id="KW-1185">Reference proteome</keyword>
<dbReference type="PANTHER" id="PTHR30535">
    <property type="entry name" value="VITAMIN B12-BINDING PROTEIN"/>
    <property type="match status" value="1"/>
</dbReference>
<dbReference type="AlphaFoldDB" id="C8PGT0"/>
<dbReference type="InterPro" id="IPR050902">
    <property type="entry name" value="ABC_Transporter_SBP"/>
</dbReference>